<dbReference type="EMBL" id="KV453925">
    <property type="protein sequence ID" value="ODV76060.1"/>
    <property type="molecule type" value="Genomic_DNA"/>
</dbReference>
<protein>
    <submittedName>
        <fullName evidence="3">ABC1 family protein, mitochondrial</fullName>
    </submittedName>
</protein>
<evidence type="ECO:0000259" key="2">
    <source>
        <dbReference type="PROSITE" id="PS50011"/>
    </source>
</evidence>
<dbReference type="STRING" id="983966.A0A1E4S973"/>
<sequence>MLKPAPQGDTFEQGLFISSQRELEDEHARYREVRLSSKWRWIYKLRFFLVDYVWDPLHTIGRFVELSVIFLPVLLTIPVGWFGTRGEKLWFKILKISLENAGASFVKLGQWAASRTDIFPRALCEELGSLHSNSKAHSLSYTKSALSQSFGLPFDEIFQEFNETPVGVGAIAQVYTATLSKKVLENVEFHAVKNKRSWFNTVFNDAPLPNQKVAIKVMHPNVEREIHRDLKVMNFFASAIDIIPTMEWLSLPDEVKNFGILMNLQLDLRIEALNLQRFQENYKDDFFVNFPTPYLTYCNRDILVEEYINGLQMSTILELKQNNKLNNELSHKLSDKVIDSFLHMLILGNFIHSDLHPGNIFVRFVKPNEMNNDILSTDVQRDQISTKLKKADDLETLSSELNQLTEMGFYPEVCYIDAGLVTELNEKNRVNFIALFNALAEFDGYKAGELMIERSKTPETAIDPEIFALKTERLVDKIKQRTFTLGTVSIGDLLDRMLSMVRVHHVRMEGDFVSVVVAILLLEGIGRQLDPDMDLFASSLPILRQVGLHDRKLLDAGDKLSMLKVWIALEVRQFISLSVQDIYRLVKSDGLCPNY</sequence>
<accession>A0A1E4S973</accession>
<gene>
    <name evidence="3" type="ORF">CYBJADRAFT_170522</name>
</gene>
<dbReference type="PANTHER" id="PTHR45890:SF1">
    <property type="entry name" value="AARF DOMAIN CONTAINING KINASE 2"/>
    <property type="match status" value="1"/>
</dbReference>
<dbReference type="GO" id="GO:0004672">
    <property type="term" value="F:protein kinase activity"/>
    <property type="evidence" value="ECO:0007669"/>
    <property type="project" value="InterPro"/>
</dbReference>
<dbReference type="OMA" id="SMVRTHH"/>
<dbReference type="InterPro" id="IPR052402">
    <property type="entry name" value="ADCK_kinase"/>
</dbReference>
<organism evidence="3 4">
    <name type="scientific">Cyberlindnera jadinii (strain ATCC 18201 / CBS 1600 / BCRC 20928 / JCM 3617 / NBRC 0987 / NRRL Y-1542)</name>
    <name type="common">Torula yeast</name>
    <name type="synonym">Candida utilis</name>
    <dbReference type="NCBI Taxonomy" id="983966"/>
    <lineage>
        <taxon>Eukaryota</taxon>
        <taxon>Fungi</taxon>
        <taxon>Dikarya</taxon>
        <taxon>Ascomycota</taxon>
        <taxon>Saccharomycotina</taxon>
        <taxon>Saccharomycetes</taxon>
        <taxon>Phaffomycetales</taxon>
        <taxon>Phaffomycetaceae</taxon>
        <taxon>Cyberlindnera</taxon>
    </lineage>
</organism>
<comment type="similarity">
    <text evidence="1">Belongs to the protein kinase superfamily. ADCK protein kinase family.</text>
</comment>
<dbReference type="Pfam" id="PF03109">
    <property type="entry name" value="ABC1"/>
    <property type="match status" value="2"/>
</dbReference>
<dbReference type="Proteomes" id="UP000094389">
    <property type="component" value="Unassembled WGS sequence"/>
</dbReference>
<dbReference type="RefSeq" id="XP_020073099.1">
    <property type="nucleotide sequence ID" value="XM_020216123.1"/>
</dbReference>
<reference evidence="3 4" key="1">
    <citation type="journal article" date="2016" name="Proc. Natl. Acad. Sci. U.S.A.">
        <title>Comparative genomics of biotechnologically important yeasts.</title>
        <authorList>
            <person name="Riley R."/>
            <person name="Haridas S."/>
            <person name="Wolfe K.H."/>
            <person name="Lopes M.R."/>
            <person name="Hittinger C.T."/>
            <person name="Goeker M."/>
            <person name="Salamov A.A."/>
            <person name="Wisecaver J.H."/>
            <person name="Long T.M."/>
            <person name="Calvey C.H."/>
            <person name="Aerts A.L."/>
            <person name="Barry K.W."/>
            <person name="Choi C."/>
            <person name="Clum A."/>
            <person name="Coughlan A.Y."/>
            <person name="Deshpande S."/>
            <person name="Douglass A.P."/>
            <person name="Hanson S.J."/>
            <person name="Klenk H.-P."/>
            <person name="LaButti K.M."/>
            <person name="Lapidus A."/>
            <person name="Lindquist E.A."/>
            <person name="Lipzen A.M."/>
            <person name="Meier-Kolthoff J.P."/>
            <person name="Ohm R.A."/>
            <person name="Otillar R.P."/>
            <person name="Pangilinan J.L."/>
            <person name="Peng Y."/>
            <person name="Rokas A."/>
            <person name="Rosa C.A."/>
            <person name="Scheuner C."/>
            <person name="Sibirny A.A."/>
            <person name="Slot J.C."/>
            <person name="Stielow J.B."/>
            <person name="Sun H."/>
            <person name="Kurtzman C.P."/>
            <person name="Blackwell M."/>
            <person name="Grigoriev I.V."/>
            <person name="Jeffries T.W."/>
        </authorList>
    </citation>
    <scope>NUCLEOTIDE SEQUENCE [LARGE SCALE GENOMIC DNA]</scope>
    <source>
        <strain evidence="4">ATCC 18201 / CBS 1600 / BCRC 20928 / JCM 3617 / NBRC 0987 / NRRL Y-1542</strain>
    </source>
</reference>
<dbReference type="GO" id="GO:0005524">
    <property type="term" value="F:ATP binding"/>
    <property type="evidence" value="ECO:0007669"/>
    <property type="project" value="InterPro"/>
</dbReference>
<dbReference type="PROSITE" id="PS50011">
    <property type="entry name" value="PROTEIN_KINASE_DOM"/>
    <property type="match status" value="1"/>
</dbReference>
<dbReference type="GeneID" id="30990519"/>
<evidence type="ECO:0000313" key="3">
    <source>
        <dbReference type="EMBL" id="ODV76060.1"/>
    </source>
</evidence>
<dbReference type="CDD" id="cd13971">
    <property type="entry name" value="ADCK2-like"/>
    <property type="match status" value="1"/>
</dbReference>
<evidence type="ECO:0000313" key="4">
    <source>
        <dbReference type="Proteomes" id="UP000094389"/>
    </source>
</evidence>
<dbReference type="GO" id="GO:0005739">
    <property type="term" value="C:mitochondrion"/>
    <property type="evidence" value="ECO:0007669"/>
    <property type="project" value="TreeGrafter"/>
</dbReference>
<evidence type="ECO:0000256" key="1">
    <source>
        <dbReference type="ARBA" id="ARBA00009670"/>
    </source>
</evidence>
<dbReference type="AlphaFoldDB" id="A0A1E4S973"/>
<dbReference type="InterPro" id="IPR011009">
    <property type="entry name" value="Kinase-like_dom_sf"/>
</dbReference>
<dbReference type="InterPro" id="IPR000719">
    <property type="entry name" value="Prot_kinase_dom"/>
</dbReference>
<dbReference type="OrthoDB" id="1290869at2759"/>
<name>A0A1E4S973_CYBJN</name>
<feature type="domain" description="Protein kinase" evidence="2">
    <location>
        <begin position="160"/>
        <end position="548"/>
    </location>
</feature>
<dbReference type="SUPFAM" id="SSF56112">
    <property type="entry name" value="Protein kinase-like (PK-like)"/>
    <property type="match status" value="1"/>
</dbReference>
<dbReference type="InterPro" id="IPR044095">
    <property type="entry name" value="ADCK2_dom"/>
</dbReference>
<keyword evidence="4" id="KW-1185">Reference proteome</keyword>
<dbReference type="PANTHER" id="PTHR45890">
    <property type="entry name" value="AARF DOMAIN CONTAINING KINASE 2 (PREDICTED)"/>
    <property type="match status" value="1"/>
</dbReference>
<dbReference type="InterPro" id="IPR004147">
    <property type="entry name" value="ABC1_dom"/>
</dbReference>
<proteinExistence type="inferred from homology"/>